<evidence type="ECO:0000256" key="8">
    <source>
        <dbReference type="ARBA" id="ARBA00023125"/>
    </source>
</evidence>
<keyword evidence="5" id="KW-0067">ATP-binding</keyword>
<keyword evidence="7" id="KW-0411">Iron-sulfur</keyword>
<organism evidence="12 13">
    <name type="scientific">Alkaliphilus flagellatus</name>
    <dbReference type="NCBI Taxonomy" id="2841507"/>
    <lineage>
        <taxon>Bacteria</taxon>
        <taxon>Bacillati</taxon>
        <taxon>Bacillota</taxon>
        <taxon>Clostridia</taxon>
        <taxon>Peptostreptococcales</taxon>
        <taxon>Natronincolaceae</taxon>
        <taxon>Alkaliphilus</taxon>
    </lineage>
</organism>
<evidence type="ECO:0000256" key="6">
    <source>
        <dbReference type="ARBA" id="ARBA00023004"/>
    </source>
</evidence>
<evidence type="ECO:0000256" key="7">
    <source>
        <dbReference type="ARBA" id="ARBA00023014"/>
    </source>
</evidence>
<dbReference type="SMART" id="SM00491">
    <property type="entry name" value="HELICc2"/>
    <property type="match status" value="1"/>
</dbReference>
<dbReference type="Pfam" id="PF13307">
    <property type="entry name" value="Helicase_C_2"/>
    <property type="match status" value="1"/>
</dbReference>
<keyword evidence="9" id="KW-0413">Isomerase</keyword>
<evidence type="ECO:0000256" key="9">
    <source>
        <dbReference type="ARBA" id="ARBA00023235"/>
    </source>
</evidence>
<keyword evidence="13" id="KW-1185">Reference proteome</keyword>
<keyword evidence="2" id="KW-0547">Nucleotide-binding</keyword>
<dbReference type="PROSITE" id="PS51193">
    <property type="entry name" value="HELICASE_ATP_BIND_2"/>
    <property type="match status" value="1"/>
</dbReference>
<evidence type="ECO:0000256" key="4">
    <source>
        <dbReference type="ARBA" id="ARBA00022806"/>
    </source>
</evidence>
<dbReference type="GO" id="GO:0004386">
    <property type="term" value="F:helicase activity"/>
    <property type="evidence" value="ECO:0007669"/>
    <property type="project" value="UniProtKB-KW"/>
</dbReference>
<dbReference type="Pfam" id="PF06733">
    <property type="entry name" value="DEAD_2"/>
    <property type="match status" value="1"/>
</dbReference>
<comment type="caution">
    <text evidence="12">The sequence shown here is derived from an EMBL/GenBank/DDBJ whole genome shotgun (WGS) entry which is preliminary data.</text>
</comment>
<evidence type="ECO:0000313" key="13">
    <source>
        <dbReference type="Proteomes" id="UP000779508"/>
    </source>
</evidence>
<keyword evidence="6" id="KW-0408">Iron</keyword>
<proteinExistence type="inferred from homology"/>
<accession>A0ABS6FX91</accession>
<dbReference type="InterPro" id="IPR045028">
    <property type="entry name" value="DinG/Rad3-like"/>
</dbReference>
<gene>
    <name evidence="12" type="ORF">KQI88_00240</name>
</gene>
<keyword evidence="8" id="KW-0238">DNA-binding</keyword>
<dbReference type="PANTHER" id="PTHR11472">
    <property type="entry name" value="DNA REPAIR DEAD HELICASE RAD3/XP-D SUBFAMILY MEMBER"/>
    <property type="match status" value="1"/>
</dbReference>
<keyword evidence="1" id="KW-0479">Metal-binding</keyword>
<keyword evidence="4 12" id="KW-0347">Helicase</keyword>
<evidence type="ECO:0000259" key="11">
    <source>
        <dbReference type="PROSITE" id="PS51193"/>
    </source>
</evidence>
<evidence type="ECO:0000256" key="10">
    <source>
        <dbReference type="ARBA" id="ARBA00038058"/>
    </source>
</evidence>
<protein>
    <submittedName>
        <fullName evidence="12">ATP-dependent DNA helicase</fullName>
    </submittedName>
</protein>
<evidence type="ECO:0000313" key="12">
    <source>
        <dbReference type="EMBL" id="MBU5674843.1"/>
    </source>
</evidence>
<sequence length="768" mass="89668">MSGDLDSRFTGSSRALEGTRAHQKIQKSYGEEYTPEVTLKYSFGYENYNMTVQGRADGILIEKNNVVVDEIKSTTIPLDLLDENRNLTHWGQAKCYGYIYAKEKNLKVIDIQLTYYNLDTDETKKFRKSFNFEELEVFFYQLIKDYYNWVDTLENWKFTRDISIKELQFPFLDYRKGQRELAVAVYKTIKEEKRLFAQAPTGIGKTISTLFPTVKAIGEGITSKIFYLTAKTITRQVAEEAFSKMRDGGLRFKTVTLTAKDKICFEKGKKCTPEECSFAKGHFDRLRDGLKDLFNNEDAFTREVIEKYALKHNICPFEFSLDIALWADGVICDYNYAFDPRVYLKRFFMDEKGDYTFLIDEAHNLVDRSRTMFSAELNKKAFLDQKRIMKDKNPKISKALHHLNTFMISMNKQCGEASFYMQKEEPKEIYPLLGNFIREAEEWLKEGNKEEGYEDLLELYFNALTFLKIAEFYDERYITYVEKRNRDVILKIFCLDPSYLLGEAIKRGKSAIFFSATLTPLQYFKEIFGGNEEDYCVRLGSPFDSNNLCLIVADYISTKYRDRDNSYMPIVDTIANVVKGRKGNYFVFFPSYQYLRRVFDLFIEKYPHISVIAQESTMTEEEREEFLSRFEIELDNTLVAFGVLGGIFSEGIDLVGDRLIGAIIIGVGLPQLSLEVNLIMDYFNDKNNKGYEYAYLFPGMNKVLQGAGRVIRTEKDKGIVCLIDDRFTSHSYQRLFPPEWKHFKRANNGKKLSYHIDEFWGKKDRLEE</sequence>
<dbReference type="InterPro" id="IPR011545">
    <property type="entry name" value="DEAD/DEAH_box_helicase_dom"/>
</dbReference>
<evidence type="ECO:0000256" key="3">
    <source>
        <dbReference type="ARBA" id="ARBA00022801"/>
    </source>
</evidence>
<evidence type="ECO:0000256" key="2">
    <source>
        <dbReference type="ARBA" id="ARBA00022741"/>
    </source>
</evidence>
<evidence type="ECO:0000256" key="1">
    <source>
        <dbReference type="ARBA" id="ARBA00022723"/>
    </source>
</evidence>
<dbReference type="EMBL" id="JAHLQK010000001">
    <property type="protein sequence ID" value="MBU5674843.1"/>
    <property type="molecule type" value="Genomic_DNA"/>
</dbReference>
<dbReference type="InterPro" id="IPR014013">
    <property type="entry name" value="Helic_SF1/SF2_ATP-bd_DinG/Rad3"/>
</dbReference>
<keyword evidence="3" id="KW-0378">Hydrolase</keyword>
<feature type="domain" description="Helicase ATP-binding" evidence="11">
    <location>
        <begin position="164"/>
        <end position="427"/>
    </location>
</feature>
<dbReference type="Proteomes" id="UP000779508">
    <property type="component" value="Unassembled WGS sequence"/>
</dbReference>
<name>A0ABS6FX91_9FIRM</name>
<dbReference type="InterPro" id="IPR006555">
    <property type="entry name" value="ATP-dep_Helicase_C"/>
</dbReference>
<dbReference type="PANTHER" id="PTHR11472:SF34">
    <property type="entry name" value="REGULATOR OF TELOMERE ELONGATION HELICASE 1"/>
    <property type="match status" value="1"/>
</dbReference>
<evidence type="ECO:0000256" key="5">
    <source>
        <dbReference type="ARBA" id="ARBA00022840"/>
    </source>
</evidence>
<reference evidence="12 13" key="1">
    <citation type="submission" date="2021-06" db="EMBL/GenBank/DDBJ databases">
        <authorList>
            <person name="Sun Q."/>
            <person name="Li D."/>
        </authorList>
    </citation>
    <scope>NUCLEOTIDE SEQUENCE [LARGE SCALE GENOMIC DNA]</scope>
    <source>
        <strain evidence="12 13">MSJ-5</strain>
    </source>
</reference>
<dbReference type="Pfam" id="PF00270">
    <property type="entry name" value="DEAD"/>
    <property type="match status" value="1"/>
</dbReference>
<dbReference type="InterPro" id="IPR010614">
    <property type="entry name" value="RAD3-like_helicase_DEAD"/>
</dbReference>
<comment type="similarity">
    <text evidence="10">Belongs to the helicase family. DinG subfamily.</text>
</comment>